<protein>
    <submittedName>
        <fullName evidence="5">Transcriptional regulator, LacI family</fullName>
    </submittedName>
</protein>
<evidence type="ECO:0000256" key="3">
    <source>
        <dbReference type="ARBA" id="ARBA00023163"/>
    </source>
</evidence>
<reference evidence="5 6" key="1">
    <citation type="journal article" date="2011" name="Stand. Genomic Sci.">
        <title>Complete genome sequence of Treponema succinifaciens type strain (6091).</title>
        <authorList>
            <person name="Han C."/>
            <person name="Gronow S."/>
            <person name="Teshima H."/>
            <person name="Lapidus A."/>
            <person name="Nolan M."/>
            <person name="Lucas S."/>
            <person name="Hammon N."/>
            <person name="Deshpande S."/>
            <person name="Cheng J.F."/>
            <person name="Zeytun A."/>
            <person name="Tapia R."/>
            <person name="Goodwin L."/>
            <person name="Pitluck S."/>
            <person name="Liolios K."/>
            <person name="Pagani I."/>
            <person name="Ivanova N."/>
            <person name="Mavromatis K."/>
            <person name="Mikhailova N."/>
            <person name="Huntemann M."/>
            <person name="Pati A."/>
            <person name="Chen A."/>
            <person name="Palaniappan K."/>
            <person name="Land M."/>
            <person name="Hauser L."/>
            <person name="Brambilla E.M."/>
            <person name="Rohde M."/>
            <person name="Goker M."/>
            <person name="Woyke T."/>
            <person name="Bristow J."/>
            <person name="Eisen J.A."/>
            <person name="Markowitz V."/>
            <person name="Hugenholtz P."/>
            <person name="Kyrpides N.C."/>
            <person name="Klenk H.P."/>
            <person name="Detter J.C."/>
        </authorList>
    </citation>
    <scope>NUCLEOTIDE SEQUENCE [LARGE SCALE GENOMIC DNA]</scope>
    <source>
        <strain evidence="6">ATCC 33096 / DSM 2489 / 6091</strain>
    </source>
</reference>
<dbReference type="PROSITE" id="PS50932">
    <property type="entry name" value="HTH_LACI_2"/>
    <property type="match status" value="1"/>
</dbReference>
<dbReference type="InterPro" id="IPR000843">
    <property type="entry name" value="HTH_LacI"/>
</dbReference>
<dbReference type="InterPro" id="IPR046335">
    <property type="entry name" value="LacI/GalR-like_sensor"/>
</dbReference>
<dbReference type="InterPro" id="IPR028082">
    <property type="entry name" value="Peripla_BP_I"/>
</dbReference>
<dbReference type="GO" id="GO:0000976">
    <property type="term" value="F:transcription cis-regulatory region binding"/>
    <property type="evidence" value="ECO:0007669"/>
    <property type="project" value="TreeGrafter"/>
</dbReference>
<sequence>MKSAVTQNDVAKEAGVTRSMVSYVISGNSDRSVAPETRKRILDAIERLGYRPNKAAQALQQGDVGFAANKIGVVLCTSETFLRPYYAEILSGIHIEAHKQNFQVSFIRFFHELKNPVLFNSLIHEEEIGGLILVATDQCLKTDEDKKIIAKIKERLSKIVCVEFQYEGLSSVMFDRQATAQRATEYLIQKGFSEIGYIGEDDDRVHGVQLALSEKNLDAKRDNFFIAETFDMSGGFNAIDSFPADKKIPRAIVCGSDEVAIGVLRGLSKKNISVPNDVAIISIDNIEISEYTCPPLTTMNVQKKAMGEQAVKMIVSGTAGKDECALKIMLPSSLIVRESC</sequence>
<name>F2NWU3_TRES6</name>
<dbReference type="EMBL" id="CP002631">
    <property type="protein sequence ID" value="AEB13142.1"/>
    <property type="molecule type" value="Genomic_DNA"/>
</dbReference>
<dbReference type="SMART" id="SM00354">
    <property type="entry name" value="HTH_LACI"/>
    <property type="match status" value="1"/>
</dbReference>
<keyword evidence="3" id="KW-0804">Transcription</keyword>
<dbReference type="PANTHER" id="PTHR30146:SF109">
    <property type="entry name" value="HTH-TYPE TRANSCRIPTIONAL REGULATOR GALS"/>
    <property type="match status" value="1"/>
</dbReference>
<dbReference type="HOGENOM" id="CLU_037628_6_2_12"/>
<dbReference type="SUPFAM" id="SSF47413">
    <property type="entry name" value="lambda repressor-like DNA-binding domains"/>
    <property type="match status" value="1"/>
</dbReference>
<dbReference type="GeneID" id="302997415"/>
<dbReference type="STRING" id="869209.Tresu_0177"/>
<dbReference type="eggNOG" id="COG1609">
    <property type="taxonomic scope" value="Bacteria"/>
</dbReference>
<dbReference type="Pfam" id="PF00356">
    <property type="entry name" value="LacI"/>
    <property type="match status" value="1"/>
</dbReference>
<gene>
    <name evidence="5" type="ordered locus">Tresu_0177</name>
</gene>
<dbReference type="InterPro" id="IPR010982">
    <property type="entry name" value="Lambda_DNA-bd_dom_sf"/>
</dbReference>
<dbReference type="Gene3D" id="1.10.260.40">
    <property type="entry name" value="lambda repressor-like DNA-binding domains"/>
    <property type="match status" value="1"/>
</dbReference>
<dbReference type="Gene3D" id="3.40.50.2300">
    <property type="match status" value="2"/>
</dbReference>
<keyword evidence="2" id="KW-0238">DNA-binding</keyword>
<dbReference type="CDD" id="cd01392">
    <property type="entry name" value="HTH_LacI"/>
    <property type="match status" value="1"/>
</dbReference>
<dbReference type="Proteomes" id="UP000006852">
    <property type="component" value="Chromosome"/>
</dbReference>
<evidence type="ECO:0000256" key="2">
    <source>
        <dbReference type="ARBA" id="ARBA00023125"/>
    </source>
</evidence>
<dbReference type="PANTHER" id="PTHR30146">
    <property type="entry name" value="LACI-RELATED TRANSCRIPTIONAL REPRESSOR"/>
    <property type="match status" value="1"/>
</dbReference>
<dbReference type="GO" id="GO:0003700">
    <property type="term" value="F:DNA-binding transcription factor activity"/>
    <property type="evidence" value="ECO:0007669"/>
    <property type="project" value="TreeGrafter"/>
</dbReference>
<reference evidence="6" key="2">
    <citation type="submission" date="2011-04" db="EMBL/GenBank/DDBJ databases">
        <title>The complete genome of chromosome of Treponema succinifaciens DSM 2489.</title>
        <authorList>
            <person name="Lucas S."/>
            <person name="Copeland A."/>
            <person name="Lapidus A."/>
            <person name="Bruce D."/>
            <person name="Goodwin L."/>
            <person name="Pitluck S."/>
            <person name="Peters L."/>
            <person name="Kyrpides N."/>
            <person name="Mavromatis K."/>
            <person name="Ivanova N."/>
            <person name="Ovchinnikova G."/>
            <person name="Teshima H."/>
            <person name="Detter J.C."/>
            <person name="Tapia R."/>
            <person name="Han C."/>
            <person name="Land M."/>
            <person name="Hauser L."/>
            <person name="Markowitz V."/>
            <person name="Cheng J.-F."/>
            <person name="Hugenholtz P."/>
            <person name="Woyke T."/>
            <person name="Wu D."/>
            <person name="Gronow S."/>
            <person name="Wellnitz S."/>
            <person name="Brambilla E."/>
            <person name="Klenk H.-P."/>
            <person name="Eisen J.A."/>
        </authorList>
    </citation>
    <scope>NUCLEOTIDE SEQUENCE [LARGE SCALE GENOMIC DNA]</scope>
    <source>
        <strain evidence="6">ATCC 33096 / DSM 2489 / 6091</strain>
    </source>
</reference>
<accession>F2NWU3</accession>
<evidence type="ECO:0000313" key="5">
    <source>
        <dbReference type="EMBL" id="AEB13142.1"/>
    </source>
</evidence>
<evidence type="ECO:0000313" key="6">
    <source>
        <dbReference type="Proteomes" id="UP000006852"/>
    </source>
</evidence>
<keyword evidence="1" id="KW-0805">Transcription regulation</keyword>
<keyword evidence="6" id="KW-1185">Reference proteome</keyword>
<feature type="domain" description="HTH lacI-type" evidence="4">
    <location>
        <begin position="5"/>
        <end position="61"/>
    </location>
</feature>
<evidence type="ECO:0000259" key="4">
    <source>
        <dbReference type="PROSITE" id="PS50932"/>
    </source>
</evidence>
<dbReference type="SUPFAM" id="SSF53822">
    <property type="entry name" value="Periplasmic binding protein-like I"/>
    <property type="match status" value="1"/>
</dbReference>
<dbReference type="Pfam" id="PF13377">
    <property type="entry name" value="Peripla_BP_3"/>
    <property type="match status" value="1"/>
</dbReference>
<dbReference type="AlphaFoldDB" id="F2NWU3"/>
<proteinExistence type="predicted"/>
<organism evidence="5 6">
    <name type="scientific">Treponema succinifaciens (strain ATCC 33096 / DSM 2489 / 6091)</name>
    <dbReference type="NCBI Taxonomy" id="869209"/>
    <lineage>
        <taxon>Bacteria</taxon>
        <taxon>Pseudomonadati</taxon>
        <taxon>Spirochaetota</taxon>
        <taxon>Spirochaetia</taxon>
        <taxon>Spirochaetales</taxon>
        <taxon>Treponemataceae</taxon>
        <taxon>Treponema</taxon>
    </lineage>
</organism>
<dbReference type="KEGG" id="tsu:Tresu_0177"/>
<evidence type="ECO:0000256" key="1">
    <source>
        <dbReference type="ARBA" id="ARBA00023015"/>
    </source>
</evidence>
<dbReference type="RefSeq" id="WP_013700453.1">
    <property type="nucleotide sequence ID" value="NC_015385.1"/>
</dbReference>
<dbReference type="OrthoDB" id="9784962at2"/>